<feature type="coiled-coil region" evidence="1">
    <location>
        <begin position="93"/>
        <end position="131"/>
    </location>
</feature>
<dbReference type="GeneID" id="103342134"/>
<keyword evidence="2" id="KW-0472">Membrane</keyword>
<keyword evidence="1" id="KW-0175">Coiled coil</keyword>
<keyword evidence="2" id="KW-1133">Transmembrane helix</keyword>
<accession>A0ABM0PSS3</accession>
<reference evidence="3" key="1">
    <citation type="journal article" date="2012" name="Nat. Commun.">
        <title>The genome of Prunus mume.</title>
        <authorList>
            <person name="Zhang Q."/>
            <person name="Chen W."/>
            <person name="Sun L."/>
            <person name="Zhao F."/>
            <person name="Huang B."/>
            <person name="Yang W."/>
            <person name="Tao Y."/>
            <person name="Wang J."/>
            <person name="Yuan Z."/>
            <person name="Fan G."/>
            <person name="Xing Z."/>
            <person name="Han C."/>
            <person name="Pan H."/>
            <person name="Zhong X."/>
            <person name="Shi W."/>
            <person name="Liang X."/>
            <person name="Du D."/>
            <person name="Sun F."/>
            <person name="Xu Z."/>
            <person name="Hao R."/>
            <person name="Lv T."/>
            <person name="Lv Y."/>
            <person name="Zheng Z."/>
            <person name="Sun M."/>
            <person name="Luo L."/>
            <person name="Cai M."/>
            <person name="Gao Y."/>
            <person name="Wang J."/>
            <person name="Yin Y."/>
            <person name="Xu X."/>
            <person name="Cheng T."/>
            <person name="Wang J."/>
        </authorList>
    </citation>
    <scope>NUCLEOTIDE SEQUENCE [LARGE SCALE GENOMIC DNA]</scope>
</reference>
<evidence type="ECO:0000313" key="4">
    <source>
        <dbReference type="RefSeq" id="XP_008243938.1"/>
    </source>
</evidence>
<keyword evidence="2" id="KW-0812">Transmembrane</keyword>
<evidence type="ECO:0000313" key="3">
    <source>
        <dbReference type="Proteomes" id="UP000694861"/>
    </source>
</evidence>
<protein>
    <submittedName>
        <fullName evidence="4">Uncharacterized protein LOC103342134</fullName>
    </submittedName>
</protein>
<dbReference type="PANTHER" id="PTHR37215:SF1">
    <property type="entry name" value="ACYL-COA-BINDING DOMAIN PROTEIN"/>
    <property type="match status" value="1"/>
</dbReference>
<gene>
    <name evidence="4" type="primary">LOC103342134</name>
</gene>
<evidence type="ECO:0000256" key="1">
    <source>
        <dbReference type="SAM" id="Coils"/>
    </source>
</evidence>
<evidence type="ECO:0000256" key="2">
    <source>
        <dbReference type="SAM" id="Phobius"/>
    </source>
</evidence>
<dbReference type="Proteomes" id="UP000694861">
    <property type="component" value="Unplaced"/>
</dbReference>
<name>A0ABM0PSS3_PRUMU</name>
<feature type="transmembrane region" description="Helical" evidence="2">
    <location>
        <begin position="12"/>
        <end position="29"/>
    </location>
</feature>
<sequence>MGGGGGSKKILVGLVVLMLFGVAVYLKLWTIDYTVSSDEAELLRRQFDLANREAMDESAEWRLKYDVEAERVTECMNELKQIKGSFEVDDGNAASLNRKLVNLQKENMALVERMETMKQELEAEKLKCSLQ</sequence>
<dbReference type="PANTHER" id="PTHR37215">
    <property type="entry name" value="ACYL-COA-BINDING DOMAIN PROTEIN"/>
    <property type="match status" value="1"/>
</dbReference>
<keyword evidence="3" id="KW-1185">Reference proteome</keyword>
<organism evidence="3 4">
    <name type="scientific">Prunus mume</name>
    <name type="common">Japanese apricot</name>
    <name type="synonym">Armeniaca mume</name>
    <dbReference type="NCBI Taxonomy" id="102107"/>
    <lineage>
        <taxon>Eukaryota</taxon>
        <taxon>Viridiplantae</taxon>
        <taxon>Streptophyta</taxon>
        <taxon>Embryophyta</taxon>
        <taxon>Tracheophyta</taxon>
        <taxon>Spermatophyta</taxon>
        <taxon>Magnoliopsida</taxon>
        <taxon>eudicotyledons</taxon>
        <taxon>Gunneridae</taxon>
        <taxon>Pentapetalae</taxon>
        <taxon>rosids</taxon>
        <taxon>fabids</taxon>
        <taxon>Rosales</taxon>
        <taxon>Rosaceae</taxon>
        <taxon>Amygdaloideae</taxon>
        <taxon>Amygdaleae</taxon>
        <taxon>Prunus</taxon>
    </lineage>
</organism>
<dbReference type="RefSeq" id="XP_008243938.1">
    <property type="nucleotide sequence ID" value="XM_008245716.2"/>
</dbReference>
<proteinExistence type="predicted"/>
<reference evidence="4" key="2">
    <citation type="submission" date="2025-08" db="UniProtKB">
        <authorList>
            <consortium name="RefSeq"/>
        </authorList>
    </citation>
    <scope>IDENTIFICATION</scope>
</reference>